<dbReference type="InterPro" id="IPR019826">
    <property type="entry name" value="Carboxylesterase_B_AS"/>
</dbReference>
<dbReference type="PATRIC" id="fig|1385369.3.peg.6302"/>
<protein>
    <recommendedName>
        <fullName evidence="2">BD-FAE-like domain-containing protein</fullName>
    </recommendedName>
</protein>
<dbReference type="InterPro" id="IPR029058">
    <property type="entry name" value="AB_hydrolase_fold"/>
</dbReference>
<dbReference type="InterPro" id="IPR049492">
    <property type="entry name" value="BD-FAE-like_dom"/>
</dbReference>
<keyword evidence="1" id="KW-0378">Hydrolase</keyword>
<reference evidence="3 4" key="1">
    <citation type="submission" date="2013-08" db="EMBL/GenBank/DDBJ databases">
        <title>The genome sequence of Skermanella stibiiresistens.</title>
        <authorList>
            <person name="Zhu W."/>
            <person name="Wang G."/>
        </authorList>
    </citation>
    <scope>NUCLEOTIDE SEQUENCE [LARGE SCALE GENOMIC DNA]</scope>
    <source>
        <strain evidence="3 4">SB22</strain>
    </source>
</reference>
<dbReference type="PANTHER" id="PTHR48081:SF33">
    <property type="entry name" value="KYNURENINE FORMAMIDASE"/>
    <property type="match status" value="1"/>
</dbReference>
<evidence type="ECO:0000313" key="4">
    <source>
        <dbReference type="Proteomes" id="UP000019486"/>
    </source>
</evidence>
<dbReference type="GO" id="GO:0016787">
    <property type="term" value="F:hydrolase activity"/>
    <property type="evidence" value="ECO:0007669"/>
    <property type="project" value="UniProtKB-KW"/>
</dbReference>
<name>W9GS00_9PROT</name>
<accession>W9GS00</accession>
<dbReference type="STRING" id="1385369.N825_25865"/>
<dbReference type="PROSITE" id="PS00122">
    <property type="entry name" value="CARBOXYLESTERASE_B_1"/>
    <property type="match status" value="1"/>
</dbReference>
<dbReference type="EMBL" id="AVFL01000038">
    <property type="protein sequence ID" value="EWY36650.1"/>
    <property type="molecule type" value="Genomic_DNA"/>
</dbReference>
<dbReference type="SUPFAM" id="SSF53474">
    <property type="entry name" value="alpha/beta-Hydrolases"/>
    <property type="match status" value="1"/>
</dbReference>
<dbReference type="PANTHER" id="PTHR48081">
    <property type="entry name" value="AB HYDROLASE SUPERFAMILY PROTEIN C4A8.06C"/>
    <property type="match status" value="1"/>
</dbReference>
<dbReference type="OrthoDB" id="9771666at2"/>
<dbReference type="Pfam" id="PF20434">
    <property type="entry name" value="BD-FAE"/>
    <property type="match status" value="1"/>
</dbReference>
<sequence length="284" mass="31259">MYRHLTSQDAIDREYNPRLLAADMGAVVAGWAERSAETRRTCGHRLRRSFGPTLAEYLHVFPADAPNAPIHVFIHGGYWRAFSADDFSFVAEAGLNRGVTTVVINHDLCPRVRIAEITRQARAALAWVWRNAPDFGGDRRRIVVSGHSAGGHLAGRLLATDWERIYGLPADVIKGALPISGLFDLEPLRWSWLQPVLQLTGDDVAGESPIRRLPSRPVRVIAAVGGLESAEFHRQTSDYADALTAMGSTAEMLDIEGRNHFTVLDDLADPAGPLWLAVERLLNG</sequence>
<evidence type="ECO:0000259" key="2">
    <source>
        <dbReference type="Pfam" id="PF20434"/>
    </source>
</evidence>
<dbReference type="Gene3D" id="3.40.50.1820">
    <property type="entry name" value="alpha/beta hydrolase"/>
    <property type="match status" value="1"/>
</dbReference>
<dbReference type="AlphaFoldDB" id="W9GS00"/>
<gene>
    <name evidence="3" type="ORF">N825_25865</name>
</gene>
<dbReference type="InterPro" id="IPR050300">
    <property type="entry name" value="GDXG_lipolytic_enzyme"/>
</dbReference>
<evidence type="ECO:0000256" key="1">
    <source>
        <dbReference type="ARBA" id="ARBA00022801"/>
    </source>
</evidence>
<proteinExistence type="predicted"/>
<evidence type="ECO:0000313" key="3">
    <source>
        <dbReference type="EMBL" id="EWY36650.1"/>
    </source>
</evidence>
<comment type="caution">
    <text evidence="3">The sequence shown here is derived from an EMBL/GenBank/DDBJ whole genome shotgun (WGS) entry which is preliminary data.</text>
</comment>
<keyword evidence="4" id="KW-1185">Reference proteome</keyword>
<dbReference type="Proteomes" id="UP000019486">
    <property type="component" value="Unassembled WGS sequence"/>
</dbReference>
<organism evidence="3 4">
    <name type="scientific">Skermanella stibiiresistens SB22</name>
    <dbReference type="NCBI Taxonomy" id="1385369"/>
    <lineage>
        <taxon>Bacteria</taxon>
        <taxon>Pseudomonadati</taxon>
        <taxon>Pseudomonadota</taxon>
        <taxon>Alphaproteobacteria</taxon>
        <taxon>Rhodospirillales</taxon>
        <taxon>Azospirillaceae</taxon>
        <taxon>Skermanella</taxon>
    </lineage>
</organism>
<feature type="domain" description="BD-FAE-like" evidence="2">
    <location>
        <begin position="66"/>
        <end position="154"/>
    </location>
</feature>
<dbReference type="RefSeq" id="WP_037460210.1">
    <property type="nucleotide sequence ID" value="NZ_AVFL01000038.1"/>
</dbReference>